<dbReference type="EMBL" id="CM007654">
    <property type="protein sequence ID" value="ONI12364.1"/>
    <property type="molecule type" value="Genomic_DNA"/>
</dbReference>
<evidence type="ECO:0000313" key="2">
    <source>
        <dbReference type="Proteomes" id="UP000006882"/>
    </source>
</evidence>
<gene>
    <name evidence="1" type="ORF">PRUPE_4G159200</name>
</gene>
<keyword evidence="2" id="KW-1185">Reference proteome</keyword>
<dbReference type="AlphaFoldDB" id="A0A251PLD1"/>
<dbReference type="Gramene" id="ONI12364">
    <property type="protein sequence ID" value="ONI12364"/>
    <property type="gene ID" value="PRUPE_4G159200"/>
</dbReference>
<dbReference type="Proteomes" id="UP000006882">
    <property type="component" value="Chromosome G4"/>
</dbReference>
<sequence length="30" mass="3449">MAPTFLSFQLPCPDIGEWKYCLKVGEHIPQ</sequence>
<name>A0A251PLD1_PRUPE</name>
<accession>A0A251PLD1</accession>
<organism evidence="1 2">
    <name type="scientific">Prunus persica</name>
    <name type="common">Peach</name>
    <name type="synonym">Amygdalus persica</name>
    <dbReference type="NCBI Taxonomy" id="3760"/>
    <lineage>
        <taxon>Eukaryota</taxon>
        <taxon>Viridiplantae</taxon>
        <taxon>Streptophyta</taxon>
        <taxon>Embryophyta</taxon>
        <taxon>Tracheophyta</taxon>
        <taxon>Spermatophyta</taxon>
        <taxon>Magnoliopsida</taxon>
        <taxon>eudicotyledons</taxon>
        <taxon>Gunneridae</taxon>
        <taxon>Pentapetalae</taxon>
        <taxon>rosids</taxon>
        <taxon>fabids</taxon>
        <taxon>Rosales</taxon>
        <taxon>Rosaceae</taxon>
        <taxon>Amygdaloideae</taxon>
        <taxon>Amygdaleae</taxon>
        <taxon>Prunus</taxon>
    </lineage>
</organism>
<reference evidence="1 2" key="1">
    <citation type="journal article" date="2013" name="Nat. Genet.">
        <title>The high-quality draft genome of peach (Prunus persica) identifies unique patterns of genetic diversity, domestication and genome evolution.</title>
        <authorList>
            <consortium name="International Peach Genome Initiative"/>
            <person name="Verde I."/>
            <person name="Abbott A.G."/>
            <person name="Scalabrin S."/>
            <person name="Jung S."/>
            <person name="Shu S."/>
            <person name="Marroni F."/>
            <person name="Zhebentyayeva T."/>
            <person name="Dettori M.T."/>
            <person name="Grimwood J."/>
            <person name="Cattonaro F."/>
            <person name="Zuccolo A."/>
            <person name="Rossini L."/>
            <person name="Jenkins J."/>
            <person name="Vendramin E."/>
            <person name="Meisel L.A."/>
            <person name="Decroocq V."/>
            <person name="Sosinski B."/>
            <person name="Prochnik S."/>
            <person name="Mitros T."/>
            <person name="Policriti A."/>
            <person name="Cipriani G."/>
            <person name="Dondini L."/>
            <person name="Ficklin S."/>
            <person name="Goodstein D.M."/>
            <person name="Xuan P."/>
            <person name="Del Fabbro C."/>
            <person name="Aramini V."/>
            <person name="Copetti D."/>
            <person name="Gonzalez S."/>
            <person name="Horner D.S."/>
            <person name="Falchi R."/>
            <person name="Lucas S."/>
            <person name="Mica E."/>
            <person name="Maldonado J."/>
            <person name="Lazzari B."/>
            <person name="Bielenberg D."/>
            <person name="Pirona R."/>
            <person name="Miculan M."/>
            <person name="Barakat A."/>
            <person name="Testolin R."/>
            <person name="Stella A."/>
            <person name="Tartarini S."/>
            <person name="Tonutti P."/>
            <person name="Arus P."/>
            <person name="Orellana A."/>
            <person name="Wells C."/>
            <person name="Main D."/>
            <person name="Vizzotto G."/>
            <person name="Silva H."/>
            <person name="Salamini F."/>
            <person name="Schmutz J."/>
            <person name="Morgante M."/>
            <person name="Rokhsar D.S."/>
        </authorList>
    </citation>
    <scope>NUCLEOTIDE SEQUENCE [LARGE SCALE GENOMIC DNA]</scope>
    <source>
        <strain evidence="2">cv. Nemared</strain>
    </source>
</reference>
<protein>
    <submittedName>
        <fullName evidence="1">Uncharacterized protein</fullName>
    </submittedName>
</protein>
<evidence type="ECO:0000313" key="1">
    <source>
        <dbReference type="EMBL" id="ONI12364.1"/>
    </source>
</evidence>
<proteinExistence type="predicted"/>